<dbReference type="Proteomes" id="UP001154078">
    <property type="component" value="Chromosome 3"/>
</dbReference>
<protein>
    <submittedName>
        <fullName evidence="2">Uncharacterized protein</fullName>
    </submittedName>
</protein>
<proteinExistence type="predicted"/>
<keyword evidence="3" id="KW-1185">Reference proteome</keyword>
<dbReference type="OrthoDB" id="6162705at2759"/>
<organism evidence="2 3">
    <name type="scientific">Brassicogethes aeneus</name>
    <name type="common">Rape pollen beetle</name>
    <name type="synonym">Meligethes aeneus</name>
    <dbReference type="NCBI Taxonomy" id="1431903"/>
    <lineage>
        <taxon>Eukaryota</taxon>
        <taxon>Metazoa</taxon>
        <taxon>Ecdysozoa</taxon>
        <taxon>Arthropoda</taxon>
        <taxon>Hexapoda</taxon>
        <taxon>Insecta</taxon>
        <taxon>Pterygota</taxon>
        <taxon>Neoptera</taxon>
        <taxon>Endopterygota</taxon>
        <taxon>Coleoptera</taxon>
        <taxon>Polyphaga</taxon>
        <taxon>Cucujiformia</taxon>
        <taxon>Nitidulidae</taxon>
        <taxon>Meligethinae</taxon>
        <taxon>Brassicogethes</taxon>
    </lineage>
</organism>
<evidence type="ECO:0000313" key="3">
    <source>
        <dbReference type="Proteomes" id="UP001154078"/>
    </source>
</evidence>
<evidence type="ECO:0000256" key="1">
    <source>
        <dbReference type="SAM" id="MobiDB-lite"/>
    </source>
</evidence>
<accession>A0A9P0FGF4</accession>
<feature type="compositionally biased region" description="Basic and acidic residues" evidence="1">
    <location>
        <begin position="1"/>
        <end position="14"/>
    </location>
</feature>
<feature type="region of interest" description="Disordered" evidence="1">
    <location>
        <begin position="1"/>
        <end position="28"/>
    </location>
</feature>
<gene>
    <name evidence="2" type="ORF">MELIAE_LOCUS5528</name>
</gene>
<reference evidence="2" key="1">
    <citation type="submission" date="2021-12" db="EMBL/GenBank/DDBJ databases">
        <authorList>
            <person name="King R."/>
        </authorList>
    </citation>
    <scope>NUCLEOTIDE SEQUENCE</scope>
</reference>
<dbReference type="AlphaFoldDB" id="A0A9P0FGF4"/>
<dbReference type="EMBL" id="OV121134">
    <property type="protein sequence ID" value="CAH0553566.1"/>
    <property type="molecule type" value="Genomic_DNA"/>
</dbReference>
<name>A0A9P0FGF4_BRAAE</name>
<evidence type="ECO:0000313" key="2">
    <source>
        <dbReference type="EMBL" id="CAH0553566.1"/>
    </source>
</evidence>
<sequence>MAAYEKGEHSKSEENSPNGEKPLKKARYEWEVKGKHHLKEKSGNINTNNNIPSSSTVQEVKEHRCFLSVPTSDDIVLSDEEEWTDHNIDQAISNEIPVTLVSPKNQEYYLRRWQARRVARGFVDNTINTILETYMNQPSDFDASDLVENCENDGQVEDEGILMAIQSHGLQSNINQSTSTSKIFPEATMDNYTNYHHEISTSSRSFPSTEPTSCDNLQMEDPMDFLNAAVSAAIDKNGLSSYSF</sequence>